<dbReference type="RefSeq" id="WP_166937254.1">
    <property type="nucleotide sequence ID" value="NZ_BAAADD010000012.1"/>
</dbReference>
<comment type="caution">
    <text evidence="3">The sequence shown here is derived from an EMBL/GenBank/DDBJ whole genome shotgun (WGS) entry which is preliminary data.</text>
</comment>
<reference evidence="3 4" key="1">
    <citation type="journal article" date="2019" name="Int. J. Syst. Evol. Microbiol.">
        <title>The Global Catalogue of Microorganisms (GCM) 10K type strain sequencing project: providing services to taxonomists for standard genome sequencing and annotation.</title>
        <authorList>
            <consortium name="The Broad Institute Genomics Platform"/>
            <consortium name="The Broad Institute Genome Sequencing Center for Infectious Disease"/>
            <person name="Wu L."/>
            <person name="Ma J."/>
        </authorList>
    </citation>
    <scope>NUCLEOTIDE SEQUENCE [LARGE SCALE GENOMIC DNA]</scope>
    <source>
        <strain evidence="3 4">JCM 15089</strain>
    </source>
</reference>
<dbReference type="InterPro" id="IPR013538">
    <property type="entry name" value="ASHA1/2-like_C"/>
</dbReference>
<accession>A0ABN1FAF8</accession>
<evidence type="ECO:0000313" key="4">
    <source>
        <dbReference type="Proteomes" id="UP001499951"/>
    </source>
</evidence>
<dbReference type="EMBL" id="BAAADD010000012">
    <property type="protein sequence ID" value="GAA0586449.1"/>
    <property type="molecule type" value="Genomic_DNA"/>
</dbReference>
<dbReference type="CDD" id="cd07814">
    <property type="entry name" value="SRPBCC_CalC_Aha1-like"/>
    <property type="match status" value="1"/>
</dbReference>
<feature type="domain" description="Activator of Hsp90 ATPase homologue 1/2-like C-terminal" evidence="2">
    <location>
        <begin position="21"/>
        <end position="138"/>
    </location>
</feature>
<evidence type="ECO:0000313" key="3">
    <source>
        <dbReference type="EMBL" id="GAA0586449.1"/>
    </source>
</evidence>
<evidence type="ECO:0000256" key="1">
    <source>
        <dbReference type="ARBA" id="ARBA00006817"/>
    </source>
</evidence>
<dbReference type="Gene3D" id="3.30.530.20">
    <property type="match status" value="1"/>
</dbReference>
<dbReference type="Pfam" id="PF08327">
    <property type="entry name" value="AHSA1"/>
    <property type="match status" value="1"/>
</dbReference>
<name>A0ABN1FAF8_9PROT</name>
<dbReference type="InterPro" id="IPR023393">
    <property type="entry name" value="START-like_dom_sf"/>
</dbReference>
<organism evidence="3 4">
    <name type="scientific">Rhizomicrobium electricum</name>
    <dbReference type="NCBI Taxonomy" id="480070"/>
    <lineage>
        <taxon>Bacteria</taxon>
        <taxon>Pseudomonadati</taxon>
        <taxon>Pseudomonadota</taxon>
        <taxon>Alphaproteobacteria</taxon>
        <taxon>Micropepsales</taxon>
        <taxon>Micropepsaceae</taxon>
        <taxon>Rhizomicrobium</taxon>
    </lineage>
</organism>
<dbReference type="Proteomes" id="UP001499951">
    <property type="component" value="Unassembled WGS sequence"/>
</dbReference>
<sequence length="144" mass="16034">MDRSFEFAPTFELTLARAIPAPPATVFDAWLDPKKPGGPWFGVKALVLDPVPGGLFYHAVTFEGREWAHYGRFLVIDRPKKIEHTWVSAATRGLESVLTLTFAAEGEGTLLTLHHAGLPDDAMGRRHEEGWRLGLDGLHDDYQL</sequence>
<protein>
    <submittedName>
        <fullName evidence="3">SRPBCC family protein</fullName>
    </submittedName>
</protein>
<evidence type="ECO:0000259" key="2">
    <source>
        <dbReference type="Pfam" id="PF08327"/>
    </source>
</evidence>
<keyword evidence="4" id="KW-1185">Reference proteome</keyword>
<gene>
    <name evidence="3" type="ORF">GCM10008942_39320</name>
</gene>
<proteinExistence type="inferred from homology"/>
<dbReference type="SUPFAM" id="SSF55961">
    <property type="entry name" value="Bet v1-like"/>
    <property type="match status" value="1"/>
</dbReference>
<comment type="similarity">
    <text evidence="1">Belongs to the AHA1 family.</text>
</comment>